<name>A0ACB7ZWM4_9AGAM</name>
<gene>
    <name evidence="1" type="ORF">BJ138DRAFT_1228975</name>
</gene>
<accession>A0ACB7ZWM4</accession>
<comment type="caution">
    <text evidence="1">The sequence shown here is derived from an EMBL/GenBank/DDBJ whole genome shotgun (WGS) entry which is preliminary data.</text>
</comment>
<organism evidence="1 2">
    <name type="scientific">Hygrophoropsis aurantiaca</name>
    <dbReference type="NCBI Taxonomy" id="72124"/>
    <lineage>
        <taxon>Eukaryota</taxon>
        <taxon>Fungi</taxon>
        <taxon>Dikarya</taxon>
        <taxon>Basidiomycota</taxon>
        <taxon>Agaricomycotina</taxon>
        <taxon>Agaricomycetes</taxon>
        <taxon>Agaricomycetidae</taxon>
        <taxon>Boletales</taxon>
        <taxon>Coniophorineae</taxon>
        <taxon>Hygrophoropsidaceae</taxon>
        <taxon>Hygrophoropsis</taxon>
    </lineage>
</organism>
<evidence type="ECO:0000313" key="2">
    <source>
        <dbReference type="Proteomes" id="UP000790377"/>
    </source>
</evidence>
<reference evidence="1" key="1">
    <citation type="journal article" date="2021" name="New Phytol.">
        <title>Evolutionary innovations through gain and loss of genes in the ectomycorrhizal Boletales.</title>
        <authorList>
            <person name="Wu G."/>
            <person name="Miyauchi S."/>
            <person name="Morin E."/>
            <person name="Kuo A."/>
            <person name="Drula E."/>
            <person name="Varga T."/>
            <person name="Kohler A."/>
            <person name="Feng B."/>
            <person name="Cao Y."/>
            <person name="Lipzen A."/>
            <person name="Daum C."/>
            <person name="Hundley H."/>
            <person name="Pangilinan J."/>
            <person name="Johnson J."/>
            <person name="Barry K."/>
            <person name="LaButti K."/>
            <person name="Ng V."/>
            <person name="Ahrendt S."/>
            <person name="Min B."/>
            <person name="Choi I.G."/>
            <person name="Park H."/>
            <person name="Plett J.M."/>
            <person name="Magnuson J."/>
            <person name="Spatafora J.W."/>
            <person name="Nagy L.G."/>
            <person name="Henrissat B."/>
            <person name="Grigoriev I.V."/>
            <person name="Yang Z.L."/>
            <person name="Xu J."/>
            <person name="Martin F.M."/>
        </authorList>
    </citation>
    <scope>NUCLEOTIDE SEQUENCE</scope>
    <source>
        <strain evidence="1">ATCC 28755</strain>
    </source>
</reference>
<proteinExistence type="predicted"/>
<keyword evidence="2" id="KW-1185">Reference proteome</keyword>
<protein>
    <submittedName>
        <fullName evidence="1">Uncharacterized protein</fullName>
    </submittedName>
</protein>
<sequence length="274" mass="30713">MSYLLASDGRLVRDLWPKGIGNLDGAHLSPASLEDWQKVPSTYPEICSWAQVARDPTCTEKRRENIIVYCNPPPSDCPTLFPISVRIQGFLEACCLRPLGTWNGEPVTAQNASQTLTLRTNGDDRPWSPIHSAIRHIRQLVQRQLRGDSLYEEPAKENTAILRLFHRVFVKRTDDHTADPLPIADDPAQFYPAVAHQWSLADRVRIGRRAANGKTIACSHLGLSPGDFVDVGLTFEIVRHKQKDGPLAFKVHLGFSHVLQLASIDDLKKARIFK</sequence>
<evidence type="ECO:0000313" key="1">
    <source>
        <dbReference type="EMBL" id="KAH7905486.1"/>
    </source>
</evidence>
<dbReference type="EMBL" id="MU268180">
    <property type="protein sequence ID" value="KAH7905486.1"/>
    <property type="molecule type" value="Genomic_DNA"/>
</dbReference>
<dbReference type="Proteomes" id="UP000790377">
    <property type="component" value="Unassembled WGS sequence"/>
</dbReference>